<evidence type="ECO:0000256" key="1">
    <source>
        <dbReference type="ARBA" id="ARBA00001933"/>
    </source>
</evidence>
<evidence type="ECO:0000313" key="5">
    <source>
        <dbReference type="EMBL" id="KAL3688405.1"/>
    </source>
</evidence>
<keyword evidence="6" id="KW-1185">Reference proteome</keyword>
<dbReference type="AlphaFoldDB" id="A0ABD3HDC3"/>
<comment type="cofactor">
    <cofactor evidence="1">
        <name>pyridoxal 5'-phosphate</name>
        <dbReference type="ChEBI" id="CHEBI:597326"/>
    </cofactor>
</comment>
<dbReference type="SUPFAM" id="SSF53686">
    <property type="entry name" value="Tryptophan synthase beta subunit-like PLP-dependent enzymes"/>
    <property type="match status" value="1"/>
</dbReference>
<accession>A0ABD3HDC3</accession>
<name>A0ABD3HDC3_9MARC</name>
<comment type="caution">
    <text evidence="5">The sequence shown here is derived from an EMBL/GenBank/DDBJ whole genome shotgun (WGS) entry which is preliminary data.</text>
</comment>
<keyword evidence="3" id="KW-0663">Pyridoxal phosphate</keyword>
<dbReference type="PANTHER" id="PTHR43780:SF7">
    <property type="entry name" value="D-CYSTEINE DESULFHYDRASE 2, MITOCHONDRIAL"/>
    <property type="match status" value="1"/>
</dbReference>
<gene>
    <name evidence="5" type="ORF">R1sor_014714</name>
</gene>
<sequence>MLLSRFFPSSHRPHFSRMLYSNRRLRGSSREYSLSVQHVTIGECGQGECRDGVQFVEKLINQQQWLMPEPSTPISRIVVKDFPPNVGGKSLTGVPSMNSSQDSMQFVNAGFLEANQSDSGPGFYVIRDDLLHPLLGGNKVRKLDGLIPELQKRGATDVVTCGGCQSAHTAALAFACAERGINAHLLLRGERPAIPTGYNLLCGMYGHVTYIPRSEYANRAGMLTKHALKLAGNLGSVSWLDEFEANPNPGSILTESEELERSGEGGWRKNVIVVKEGAGDAIALLGVIRLVRYLSQPTRFGAEEPLHMVVDTGTGTTAVGVALGVALLGLPWKVTGVILADSIESYENHRRRLVTDFATMFSFSSARDLQLPLVWEQRSRPRKFGKVLPGEIGICRSIARHTGILLDPVYTLAGWETAVRCFIEVEGVGKIVMLHTGASIPAKSGDEDT</sequence>
<evidence type="ECO:0000259" key="4">
    <source>
        <dbReference type="Pfam" id="PF00291"/>
    </source>
</evidence>
<evidence type="ECO:0000256" key="3">
    <source>
        <dbReference type="ARBA" id="ARBA00022898"/>
    </source>
</evidence>
<proteinExistence type="inferred from homology"/>
<reference evidence="5 6" key="1">
    <citation type="submission" date="2024-09" db="EMBL/GenBank/DDBJ databases">
        <title>Chromosome-scale assembly of Riccia sorocarpa.</title>
        <authorList>
            <person name="Paukszto L."/>
        </authorList>
    </citation>
    <scope>NUCLEOTIDE SEQUENCE [LARGE SCALE GENOMIC DNA]</scope>
    <source>
        <strain evidence="5">LP-2024</strain>
        <tissue evidence="5">Aerial parts of the thallus</tissue>
    </source>
</reference>
<dbReference type="InterPro" id="IPR027278">
    <property type="entry name" value="ACCD_DCysDesulf"/>
</dbReference>
<evidence type="ECO:0000313" key="6">
    <source>
        <dbReference type="Proteomes" id="UP001633002"/>
    </source>
</evidence>
<dbReference type="Proteomes" id="UP001633002">
    <property type="component" value="Unassembled WGS sequence"/>
</dbReference>
<dbReference type="InterPro" id="IPR001926">
    <property type="entry name" value="TrpB-like_PALP"/>
</dbReference>
<dbReference type="GO" id="GO:0016846">
    <property type="term" value="F:carbon-sulfur lyase activity"/>
    <property type="evidence" value="ECO:0007669"/>
    <property type="project" value="UniProtKB-ARBA"/>
</dbReference>
<dbReference type="InterPro" id="IPR036052">
    <property type="entry name" value="TrpB-like_PALP_sf"/>
</dbReference>
<protein>
    <recommendedName>
        <fullName evidence="4">Tryptophan synthase beta chain-like PALP domain-containing protein</fullName>
    </recommendedName>
</protein>
<organism evidence="5 6">
    <name type="scientific">Riccia sorocarpa</name>
    <dbReference type="NCBI Taxonomy" id="122646"/>
    <lineage>
        <taxon>Eukaryota</taxon>
        <taxon>Viridiplantae</taxon>
        <taxon>Streptophyta</taxon>
        <taxon>Embryophyta</taxon>
        <taxon>Marchantiophyta</taxon>
        <taxon>Marchantiopsida</taxon>
        <taxon>Marchantiidae</taxon>
        <taxon>Marchantiales</taxon>
        <taxon>Ricciaceae</taxon>
        <taxon>Riccia</taxon>
    </lineage>
</organism>
<dbReference type="Gene3D" id="3.40.50.1100">
    <property type="match status" value="2"/>
</dbReference>
<dbReference type="Pfam" id="PF00291">
    <property type="entry name" value="PALP"/>
    <property type="match status" value="1"/>
</dbReference>
<evidence type="ECO:0000256" key="2">
    <source>
        <dbReference type="ARBA" id="ARBA00008639"/>
    </source>
</evidence>
<feature type="domain" description="Tryptophan synthase beta chain-like PALP" evidence="4">
    <location>
        <begin position="124"/>
        <end position="437"/>
    </location>
</feature>
<comment type="similarity">
    <text evidence="2">Belongs to the ACC deaminase/D-cysteine desulfhydrase family.</text>
</comment>
<dbReference type="EMBL" id="JBJQOH010000004">
    <property type="protein sequence ID" value="KAL3688405.1"/>
    <property type="molecule type" value="Genomic_DNA"/>
</dbReference>
<dbReference type="PANTHER" id="PTHR43780">
    <property type="entry name" value="1-AMINOCYCLOPROPANE-1-CARBOXYLATE DEAMINASE-RELATED"/>
    <property type="match status" value="1"/>
</dbReference>